<keyword evidence="2" id="KW-1185">Reference proteome</keyword>
<dbReference type="AlphaFoldDB" id="A0AAV4B1F1"/>
<proteinExistence type="predicted"/>
<comment type="caution">
    <text evidence="1">The sequence shown here is derived from an EMBL/GenBank/DDBJ whole genome shotgun (WGS) entry which is preliminary data.</text>
</comment>
<protein>
    <submittedName>
        <fullName evidence="1">Treslin-like isoform x1</fullName>
    </submittedName>
</protein>
<name>A0AAV4B1F1_9GAST</name>
<reference evidence="1 2" key="1">
    <citation type="journal article" date="2021" name="Elife">
        <title>Chloroplast acquisition without the gene transfer in kleptoplastic sea slugs, Plakobranchus ocellatus.</title>
        <authorList>
            <person name="Maeda T."/>
            <person name="Takahashi S."/>
            <person name="Yoshida T."/>
            <person name="Shimamura S."/>
            <person name="Takaki Y."/>
            <person name="Nagai Y."/>
            <person name="Toyoda A."/>
            <person name="Suzuki Y."/>
            <person name="Arimoto A."/>
            <person name="Ishii H."/>
            <person name="Satoh N."/>
            <person name="Nishiyama T."/>
            <person name="Hasebe M."/>
            <person name="Maruyama T."/>
            <person name="Minagawa J."/>
            <person name="Obokata J."/>
            <person name="Shigenobu S."/>
        </authorList>
    </citation>
    <scope>NUCLEOTIDE SEQUENCE [LARGE SCALE GENOMIC DNA]</scope>
</reference>
<dbReference type="Proteomes" id="UP000735302">
    <property type="component" value="Unassembled WGS sequence"/>
</dbReference>
<evidence type="ECO:0000313" key="1">
    <source>
        <dbReference type="EMBL" id="GFO14331.1"/>
    </source>
</evidence>
<sequence>MQGPPTSPSPWPNHAVDLPTGTWVATAYAVPDDAVLGDASIQTLHWDRSRPAVRSCHFATELPPHMLDLWEDSKLELGTSEREALRQLLLRYQDVFAASDFDLGDFTAVSHSIDTADAAPIKQRMRRTPLHFKSEEDGPLDKMLSAGVIQPPCQNGHRRQSWYASEMDQCDGVWIAGPSTTSLERMSFPCLALKSVWTRWMGTCGSPSSLLIQHIGKIGWMMSLVLRQLSVLDVDSLSSSVCPLASVMRLPHSLE</sequence>
<dbReference type="EMBL" id="BLXT01004553">
    <property type="protein sequence ID" value="GFO14331.1"/>
    <property type="molecule type" value="Genomic_DNA"/>
</dbReference>
<gene>
    <name evidence="1" type="ORF">PoB_004083600</name>
</gene>
<evidence type="ECO:0000313" key="2">
    <source>
        <dbReference type="Proteomes" id="UP000735302"/>
    </source>
</evidence>
<accession>A0AAV4B1F1</accession>
<organism evidence="1 2">
    <name type="scientific">Plakobranchus ocellatus</name>
    <dbReference type="NCBI Taxonomy" id="259542"/>
    <lineage>
        <taxon>Eukaryota</taxon>
        <taxon>Metazoa</taxon>
        <taxon>Spiralia</taxon>
        <taxon>Lophotrochozoa</taxon>
        <taxon>Mollusca</taxon>
        <taxon>Gastropoda</taxon>
        <taxon>Heterobranchia</taxon>
        <taxon>Euthyneura</taxon>
        <taxon>Panpulmonata</taxon>
        <taxon>Sacoglossa</taxon>
        <taxon>Placobranchoidea</taxon>
        <taxon>Plakobranchidae</taxon>
        <taxon>Plakobranchus</taxon>
    </lineage>
</organism>